<name>A0A5B7GKU3_PORTR</name>
<organism evidence="1 2">
    <name type="scientific">Portunus trituberculatus</name>
    <name type="common">Swimming crab</name>
    <name type="synonym">Neptunus trituberculatus</name>
    <dbReference type="NCBI Taxonomy" id="210409"/>
    <lineage>
        <taxon>Eukaryota</taxon>
        <taxon>Metazoa</taxon>
        <taxon>Ecdysozoa</taxon>
        <taxon>Arthropoda</taxon>
        <taxon>Crustacea</taxon>
        <taxon>Multicrustacea</taxon>
        <taxon>Malacostraca</taxon>
        <taxon>Eumalacostraca</taxon>
        <taxon>Eucarida</taxon>
        <taxon>Decapoda</taxon>
        <taxon>Pleocyemata</taxon>
        <taxon>Brachyura</taxon>
        <taxon>Eubrachyura</taxon>
        <taxon>Portunoidea</taxon>
        <taxon>Portunidae</taxon>
        <taxon>Portuninae</taxon>
        <taxon>Portunus</taxon>
    </lineage>
</organism>
<comment type="caution">
    <text evidence="1">The sequence shown here is derived from an EMBL/GenBank/DDBJ whole genome shotgun (WGS) entry which is preliminary data.</text>
</comment>
<dbReference type="InterPro" id="IPR013083">
    <property type="entry name" value="Znf_RING/FYVE/PHD"/>
</dbReference>
<proteinExistence type="predicted"/>
<evidence type="ECO:0000313" key="1">
    <source>
        <dbReference type="EMBL" id="MPC60761.1"/>
    </source>
</evidence>
<keyword evidence="2" id="KW-1185">Reference proteome</keyword>
<dbReference type="SUPFAM" id="SSF57903">
    <property type="entry name" value="FYVE/PHD zinc finger"/>
    <property type="match status" value="1"/>
</dbReference>
<accession>A0A5B7GKU3</accession>
<evidence type="ECO:0000313" key="2">
    <source>
        <dbReference type="Proteomes" id="UP000324222"/>
    </source>
</evidence>
<protein>
    <submittedName>
        <fullName evidence="1">Uncharacterized protein</fullName>
    </submittedName>
</protein>
<dbReference type="Gene3D" id="3.30.40.10">
    <property type="entry name" value="Zinc/RING finger domain, C3HC4 (zinc finger)"/>
    <property type="match status" value="1"/>
</dbReference>
<dbReference type="InterPro" id="IPR011011">
    <property type="entry name" value="Znf_FYVE_PHD"/>
</dbReference>
<sequence length="120" mass="14050">MEPKPRLCAPPNPADKAKVQKAKRMQYSYGDQQAWSADTIMCSVCMTWFHQDHKKLNKEELRDLGLIEVEYWCSRCCQKLYGNGYDYTKSLQRLSSIQLTELDSPACLTRLFTRNLKHEK</sequence>
<dbReference type="EMBL" id="VSRR010017868">
    <property type="protein sequence ID" value="MPC60761.1"/>
    <property type="molecule type" value="Genomic_DNA"/>
</dbReference>
<gene>
    <name evidence="1" type="ORF">E2C01_054817</name>
</gene>
<dbReference type="AlphaFoldDB" id="A0A5B7GKU3"/>
<reference evidence="1 2" key="1">
    <citation type="submission" date="2019-05" db="EMBL/GenBank/DDBJ databases">
        <title>Another draft genome of Portunus trituberculatus and its Hox gene families provides insights of decapod evolution.</title>
        <authorList>
            <person name="Jeong J.-H."/>
            <person name="Song I."/>
            <person name="Kim S."/>
            <person name="Choi T."/>
            <person name="Kim D."/>
            <person name="Ryu S."/>
            <person name="Kim W."/>
        </authorList>
    </citation>
    <scope>NUCLEOTIDE SEQUENCE [LARGE SCALE GENOMIC DNA]</scope>
    <source>
        <tissue evidence="1">Muscle</tissue>
    </source>
</reference>
<dbReference type="Proteomes" id="UP000324222">
    <property type="component" value="Unassembled WGS sequence"/>
</dbReference>